<name>A0A6J4TJS1_9SPHN</name>
<protein>
    <submittedName>
        <fullName evidence="2">Uncharacterized protein</fullName>
    </submittedName>
</protein>
<feature type="non-terminal residue" evidence="2">
    <location>
        <position position="82"/>
    </location>
</feature>
<evidence type="ECO:0000256" key="1">
    <source>
        <dbReference type="SAM" id="MobiDB-lite"/>
    </source>
</evidence>
<dbReference type="AlphaFoldDB" id="A0A6J4TJS1"/>
<feature type="region of interest" description="Disordered" evidence="1">
    <location>
        <begin position="1"/>
        <end position="46"/>
    </location>
</feature>
<feature type="compositionally biased region" description="Basic residues" evidence="1">
    <location>
        <begin position="35"/>
        <end position="45"/>
    </location>
</feature>
<evidence type="ECO:0000313" key="2">
    <source>
        <dbReference type="EMBL" id="CAA9525044.1"/>
    </source>
</evidence>
<organism evidence="2">
    <name type="scientific">uncultured Sphingomonas sp</name>
    <dbReference type="NCBI Taxonomy" id="158754"/>
    <lineage>
        <taxon>Bacteria</taxon>
        <taxon>Pseudomonadati</taxon>
        <taxon>Pseudomonadota</taxon>
        <taxon>Alphaproteobacteria</taxon>
        <taxon>Sphingomonadales</taxon>
        <taxon>Sphingomonadaceae</taxon>
        <taxon>Sphingomonas</taxon>
        <taxon>environmental samples</taxon>
    </lineage>
</organism>
<proteinExistence type="predicted"/>
<accession>A0A6J4TJS1</accession>
<feature type="compositionally biased region" description="Basic residues" evidence="1">
    <location>
        <begin position="1"/>
        <end position="11"/>
    </location>
</feature>
<feature type="compositionally biased region" description="Basic and acidic residues" evidence="1">
    <location>
        <begin position="12"/>
        <end position="30"/>
    </location>
</feature>
<feature type="non-terminal residue" evidence="2">
    <location>
        <position position="1"/>
    </location>
</feature>
<dbReference type="EMBL" id="CADCWA010000148">
    <property type="protein sequence ID" value="CAA9525044.1"/>
    <property type="molecule type" value="Genomic_DNA"/>
</dbReference>
<gene>
    <name evidence="2" type="ORF">AVDCRST_MAG31-1855</name>
</gene>
<sequence>AWQDRRRHHRQQDRGPQRRPEGRHPRRSGDPVRPPRLRAARHRPGTRLWRQEALRLEPRPACVAALSFVGHARRPHRAGRPL</sequence>
<reference evidence="2" key="1">
    <citation type="submission" date="2020-02" db="EMBL/GenBank/DDBJ databases">
        <authorList>
            <person name="Meier V. D."/>
        </authorList>
    </citation>
    <scope>NUCLEOTIDE SEQUENCE</scope>
    <source>
        <strain evidence="2">AVDCRST_MAG31</strain>
    </source>
</reference>